<feature type="domain" description="STING transmembrane" evidence="16">
    <location>
        <begin position="44"/>
        <end position="152"/>
    </location>
</feature>
<dbReference type="GO" id="GO:0000045">
    <property type="term" value="P:autophagosome assembly"/>
    <property type="evidence" value="ECO:0007669"/>
    <property type="project" value="Ensembl"/>
</dbReference>
<dbReference type="GO" id="GO:0035591">
    <property type="term" value="F:signaling adaptor activity"/>
    <property type="evidence" value="ECO:0007669"/>
    <property type="project" value="Ensembl"/>
</dbReference>
<dbReference type="GO" id="GO:0060340">
    <property type="term" value="P:positive regulation of type I interferon-mediated signaling pathway"/>
    <property type="evidence" value="ECO:0007669"/>
    <property type="project" value="Ensembl"/>
</dbReference>
<dbReference type="CDD" id="cd22658">
    <property type="entry name" value="STING_C_metazoan-like"/>
    <property type="match status" value="1"/>
</dbReference>
<keyword evidence="11" id="KW-0256">Endoplasmic reticulum</keyword>
<dbReference type="GO" id="GO:0051259">
    <property type="term" value="P:protein complex oligomerization"/>
    <property type="evidence" value="ECO:0007669"/>
    <property type="project" value="Ensembl"/>
</dbReference>
<dbReference type="GO" id="GO:0120283">
    <property type="term" value="F:protein serine/threonine kinase binding"/>
    <property type="evidence" value="ECO:0007669"/>
    <property type="project" value="Ensembl"/>
</dbReference>
<dbReference type="GO" id="GO:0032527">
    <property type="term" value="P:protein exit from endoplasmic reticulum"/>
    <property type="evidence" value="ECO:0007669"/>
    <property type="project" value="Ensembl"/>
</dbReference>
<dbReference type="GO" id="GO:0070972">
    <property type="term" value="P:protein localization to endoplasmic reticulum"/>
    <property type="evidence" value="ECO:0007669"/>
    <property type="project" value="Ensembl"/>
</dbReference>
<dbReference type="FunFam" id="3.40.50.12100:FF:000001">
    <property type="entry name" value="Stimulator of interferon genes protein"/>
    <property type="match status" value="1"/>
</dbReference>
<dbReference type="GO" id="GO:0045944">
    <property type="term" value="P:positive regulation of transcription by RNA polymerase II"/>
    <property type="evidence" value="ECO:0007669"/>
    <property type="project" value="Ensembl"/>
</dbReference>
<dbReference type="FunFam" id="1.20.5.5200:FF:000001">
    <property type="entry name" value="Stimulator of interferon genes protein"/>
    <property type="match status" value="1"/>
</dbReference>
<dbReference type="InterPro" id="IPR055432">
    <property type="entry name" value="STING_LBD"/>
</dbReference>
<evidence type="ECO:0000259" key="16">
    <source>
        <dbReference type="Pfam" id="PF23417"/>
    </source>
</evidence>
<dbReference type="GO" id="GO:0042803">
    <property type="term" value="F:protein homodimerization activity"/>
    <property type="evidence" value="ECO:0007669"/>
    <property type="project" value="Ensembl"/>
</dbReference>
<gene>
    <name evidence="17" type="primary">STING1</name>
</gene>
<dbReference type="GO" id="GO:0035438">
    <property type="term" value="F:cyclic-di-GMP binding"/>
    <property type="evidence" value="ECO:0007669"/>
    <property type="project" value="Ensembl"/>
</dbReference>
<evidence type="ECO:0000313" key="17">
    <source>
        <dbReference type="Ensembl" id="ENSVURP00010012328.1"/>
    </source>
</evidence>
<dbReference type="OMA" id="QYGQAGF"/>
<dbReference type="GO" id="GO:0005768">
    <property type="term" value="C:endosome"/>
    <property type="evidence" value="ECO:0007669"/>
    <property type="project" value="Ensembl"/>
</dbReference>
<evidence type="ECO:0000256" key="5">
    <source>
        <dbReference type="ARBA" id="ARBA00004556"/>
    </source>
</evidence>
<comment type="similarity">
    <text evidence="7">Belongs to the STING family.</text>
</comment>
<dbReference type="GO" id="GO:0031625">
    <property type="term" value="F:ubiquitin protein ligase binding"/>
    <property type="evidence" value="ECO:0007669"/>
    <property type="project" value="Ensembl"/>
</dbReference>
<dbReference type="GO" id="GO:0061507">
    <property type="term" value="F:2',3'-cyclic GMP-AMP binding"/>
    <property type="evidence" value="ECO:0007669"/>
    <property type="project" value="Ensembl"/>
</dbReference>
<dbReference type="InterPro" id="IPR047191">
    <property type="entry name" value="STING_C_chordates"/>
</dbReference>
<keyword evidence="18" id="KW-1185">Reference proteome</keyword>
<keyword evidence="9" id="KW-0812">Transmembrane</keyword>
<dbReference type="Gene3D" id="1.20.5.5200">
    <property type="match status" value="1"/>
</dbReference>
<evidence type="ECO:0000256" key="6">
    <source>
        <dbReference type="ARBA" id="ARBA00004653"/>
    </source>
</evidence>
<evidence type="ECO:0000256" key="3">
    <source>
        <dbReference type="ARBA" id="ARBA00004477"/>
    </source>
</evidence>
<dbReference type="GO" id="GO:0061629">
    <property type="term" value="F:RNA polymerase II-specific DNA-binding transcription factor binding"/>
    <property type="evidence" value="ECO:0007669"/>
    <property type="project" value="Ensembl"/>
</dbReference>
<organism evidence="17 18">
    <name type="scientific">Vombatus ursinus</name>
    <name type="common">Common wombat</name>
    <dbReference type="NCBI Taxonomy" id="29139"/>
    <lineage>
        <taxon>Eukaryota</taxon>
        <taxon>Metazoa</taxon>
        <taxon>Chordata</taxon>
        <taxon>Craniata</taxon>
        <taxon>Vertebrata</taxon>
        <taxon>Euteleostomi</taxon>
        <taxon>Mammalia</taxon>
        <taxon>Metatheria</taxon>
        <taxon>Diprotodontia</taxon>
        <taxon>Vombatidae</taxon>
        <taxon>Vombatus</taxon>
    </lineage>
</organism>
<protein>
    <recommendedName>
        <fullName evidence="8">Stimulator of interferon genes protein</fullName>
    </recommendedName>
</protein>
<dbReference type="GO" id="GO:0140374">
    <property type="term" value="P:antiviral innate immune response"/>
    <property type="evidence" value="ECO:0007669"/>
    <property type="project" value="Ensembl"/>
</dbReference>
<reference evidence="18" key="1">
    <citation type="submission" date="2018-12" db="EMBL/GenBank/DDBJ databases">
        <authorList>
            <person name="Yazar S."/>
        </authorList>
    </citation>
    <scope>NUCLEOTIDE SEQUENCE [LARGE SCALE GENOMIC DNA]</scope>
</reference>
<reference evidence="17" key="2">
    <citation type="submission" date="2025-08" db="UniProtKB">
        <authorList>
            <consortium name="Ensembl"/>
        </authorList>
    </citation>
    <scope>IDENTIFICATION</scope>
</reference>
<dbReference type="GO" id="GO:0032728">
    <property type="term" value="P:positive regulation of interferon-beta production"/>
    <property type="evidence" value="ECO:0007669"/>
    <property type="project" value="Ensembl"/>
</dbReference>
<reference evidence="17" key="3">
    <citation type="submission" date="2025-09" db="UniProtKB">
        <authorList>
            <consortium name="Ensembl"/>
        </authorList>
    </citation>
    <scope>IDENTIFICATION</scope>
</reference>
<dbReference type="GO" id="GO:0141111">
    <property type="term" value="P:positive regulation of cGAS/STING signaling pathway"/>
    <property type="evidence" value="ECO:0007669"/>
    <property type="project" value="Ensembl"/>
</dbReference>
<evidence type="ECO:0000256" key="12">
    <source>
        <dbReference type="ARBA" id="ARBA00022989"/>
    </source>
</evidence>
<dbReference type="Gene3D" id="3.40.50.12100">
    <property type="entry name" value="Stimulator of interferon genes protein"/>
    <property type="match status" value="1"/>
</dbReference>
<dbReference type="OrthoDB" id="6053839at2759"/>
<name>A0A4X2KKJ0_VOMUR</name>
<dbReference type="GO" id="GO:0033116">
    <property type="term" value="C:endoplasmic reticulum-Golgi intermediate compartment membrane"/>
    <property type="evidence" value="ECO:0007669"/>
    <property type="project" value="UniProtKB-SubCell"/>
</dbReference>
<dbReference type="GO" id="GO:0005829">
    <property type="term" value="C:cytosol"/>
    <property type="evidence" value="ECO:0007669"/>
    <property type="project" value="Ensembl"/>
</dbReference>
<evidence type="ECO:0000256" key="11">
    <source>
        <dbReference type="ARBA" id="ARBA00022824"/>
    </source>
</evidence>
<evidence type="ECO:0000256" key="10">
    <source>
        <dbReference type="ARBA" id="ARBA00022741"/>
    </source>
</evidence>
<evidence type="ECO:0000256" key="2">
    <source>
        <dbReference type="ARBA" id="ARBA00004457"/>
    </source>
</evidence>
<feature type="domain" description="STING ligand-binding" evidence="15">
    <location>
        <begin position="154"/>
        <end position="338"/>
    </location>
</feature>
<dbReference type="PANTHER" id="PTHR34339:SF1">
    <property type="entry name" value="STIMULATOR OF INTERFERON GENES PROTEIN"/>
    <property type="match status" value="1"/>
</dbReference>
<dbReference type="GO" id="GO:0005741">
    <property type="term" value="C:mitochondrial outer membrane"/>
    <property type="evidence" value="ECO:0007669"/>
    <property type="project" value="UniProtKB-SubCell"/>
</dbReference>
<evidence type="ECO:0000256" key="13">
    <source>
        <dbReference type="ARBA" id="ARBA00023136"/>
    </source>
</evidence>
<accession>A0A4X2KKJ0</accession>
<dbReference type="STRING" id="29139.ENSVURP00010012328"/>
<sequence>MPRPRLHPSIPQPRGQGAQKAACVLLSLCLVIVYLHGEPAAYTLQWLLFSFTSLQVGLLLKGACCLGEELSHIQSRYQGSYWQAIQACTVYPLQRGALLLLSGYFCVTFSSKPSPSLTWVFALLGLSQALSFILGFQSLSPAEISGVCERKHLNVAHGLAWSYYIGYLKLILPGLQARIQVYNQFNKDVLRSPEGHRLHILIPLDCRVPDDLSQADPNIRFLQELPQHRVDRAGIKGRIYSNSIYKIWENGKQAEVCVLEFATPLQTLFAMSQDGRAGFSREDRLEQAKLFCRTLEDILEDTPEARDCFRLIVYQEPEDRALSNFSLSKEILRHLQQERQEEFVMGPERAVGMAVSSTLSQEPQLLISGTEQPFSLRTDGF</sequence>
<dbReference type="GO" id="GO:0005789">
    <property type="term" value="C:endoplasmic reticulum membrane"/>
    <property type="evidence" value="ECO:0007669"/>
    <property type="project" value="UniProtKB-SubCell"/>
</dbReference>
<comment type="subcellular location">
    <subcellularLocation>
        <location evidence="5">Cytoplasm</location>
        <location evidence="5">Perinuclear region</location>
    </subcellularLocation>
    <subcellularLocation>
        <location evidence="4">Cytoplasmic vesicle</location>
        <location evidence="4">Autophagosome membrane</location>
        <topology evidence="4">Multi-pass membrane protein</topology>
    </subcellularLocation>
    <subcellularLocation>
        <location evidence="3">Endoplasmic reticulum membrane</location>
        <topology evidence="3">Multi-pass membrane protein</topology>
    </subcellularLocation>
    <subcellularLocation>
        <location evidence="2">Endoplasmic reticulum-Golgi intermediate compartment membrane</location>
        <topology evidence="2">Multi-pass membrane protein</topology>
    </subcellularLocation>
    <subcellularLocation>
        <location evidence="6">Golgi apparatus membrane</location>
        <topology evidence="6">Multi-pass membrane protein</topology>
    </subcellularLocation>
    <subcellularLocation>
        <location evidence="1">Mitochondrion outer membrane</location>
        <topology evidence="1">Multi-pass membrane protein</topology>
    </subcellularLocation>
</comment>
<dbReference type="Ensembl" id="ENSVURT00010014034.1">
    <property type="protein sequence ID" value="ENSVURP00010012328.1"/>
    <property type="gene ID" value="ENSVURG00010009534.1"/>
</dbReference>
<dbReference type="GO" id="GO:0002230">
    <property type="term" value="P:positive regulation of defense response to virus by host"/>
    <property type="evidence" value="ECO:0007669"/>
    <property type="project" value="Ensembl"/>
</dbReference>
<dbReference type="GO" id="GO:0061709">
    <property type="term" value="P:reticulophagy"/>
    <property type="evidence" value="ECO:0007669"/>
    <property type="project" value="Ensembl"/>
</dbReference>
<dbReference type="GO" id="GO:0035458">
    <property type="term" value="P:cellular response to interferon-beta"/>
    <property type="evidence" value="ECO:0007669"/>
    <property type="project" value="Ensembl"/>
</dbReference>
<dbReference type="InterPro" id="IPR029158">
    <property type="entry name" value="STING"/>
</dbReference>
<evidence type="ECO:0000256" key="14">
    <source>
        <dbReference type="ARBA" id="ARBA00024169"/>
    </source>
</evidence>
<dbReference type="InterPro" id="IPR055434">
    <property type="entry name" value="STING_TM"/>
</dbReference>
<dbReference type="GO" id="GO:0000421">
    <property type="term" value="C:autophagosome membrane"/>
    <property type="evidence" value="ECO:0007669"/>
    <property type="project" value="UniProtKB-SubCell"/>
</dbReference>
<keyword evidence="13" id="KW-0472">Membrane</keyword>
<keyword evidence="12" id="KW-1133">Transmembrane helix</keyword>
<dbReference type="GO" id="GO:0036064">
    <property type="term" value="C:ciliary basal body"/>
    <property type="evidence" value="ECO:0007669"/>
    <property type="project" value="Ensembl"/>
</dbReference>
<dbReference type="AlphaFoldDB" id="A0A4X2KKJ0"/>
<dbReference type="GO" id="GO:0071360">
    <property type="term" value="P:cellular response to exogenous dsRNA"/>
    <property type="evidence" value="ECO:0007669"/>
    <property type="project" value="Ensembl"/>
</dbReference>
<dbReference type="Pfam" id="PF15009">
    <property type="entry name" value="STING_LBD"/>
    <property type="match status" value="1"/>
</dbReference>
<evidence type="ECO:0000256" key="7">
    <source>
        <dbReference type="ARBA" id="ARBA00009027"/>
    </source>
</evidence>
<proteinExistence type="inferred from homology"/>
<evidence type="ECO:0000313" key="18">
    <source>
        <dbReference type="Proteomes" id="UP000314987"/>
    </source>
</evidence>
<dbReference type="GO" id="GO:1990231">
    <property type="term" value="C:STING complex"/>
    <property type="evidence" value="ECO:0007669"/>
    <property type="project" value="Ensembl"/>
</dbReference>
<dbReference type="GO" id="GO:0016239">
    <property type="term" value="P:positive regulation of macroautophagy"/>
    <property type="evidence" value="ECO:0007669"/>
    <property type="project" value="Ensembl"/>
</dbReference>
<dbReference type="GO" id="GO:0003713">
    <property type="term" value="F:transcription coactivator activity"/>
    <property type="evidence" value="ECO:0007669"/>
    <property type="project" value="Ensembl"/>
</dbReference>
<comment type="catalytic activity">
    <reaction evidence="14">
        <text>H(+)(in) = H(+)(out)</text>
        <dbReference type="Rhea" id="RHEA:34979"/>
        <dbReference type="ChEBI" id="CHEBI:15378"/>
    </reaction>
</comment>
<dbReference type="GO" id="GO:0140896">
    <property type="term" value="P:cGAS/STING signaling pathway"/>
    <property type="evidence" value="ECO:0007669"/>
    <property type="project" value="Ensembl"/>
</dbReference>
<evidence type="ECO:0000256" key="4">
    <source>
        <dbReference type="ARBA" id="ARBA00004542"/>
    </source>
</evidence>
<dbReference type="Proteomes" id="UP000314987">
    <property type="component" value="Unassembled WGS sequence"/>
</dbReference>
<dbReference type="GO" id="GO:0050727">
    <property type="term" value="P:regulation of inflammatory response"/>
    <property type="evidence" value="ECO:0007669"/>
    <property type="project" value="Ensembl"/>
</dbReference>
<dbReference type="GO" id="GO:0000139">
    <property type="term" value="C:Golgi membrane"/>
    <property type="evidence" value="ECO:0007669"/>
    <property type="project" value="UniProtKB-SubCell"/>
</dbReference>
<dbReference type="GeneTree" id="ENSGT00390000008582"/>
<evidence type="ECO:0000259" key="15">
    <source>
        <dbReference type="Pfam" id="PF15009"/>
    </source>
</evidence>
<dbReference type="GO" id="GO:0048471">
    <property type="term" value="C:perinuclear region of cytoplasm"/>
    <property type="evidence" value="ECO:0007669"/>
    <property type="project" value="UniProtKB-SubCell"/>
</dbReference>
<keyword evidence="10" id="KW-0547">Nucleotide-binding</keyword>
<evidence type="ECO:0000256" key="1">
    <source>
        <dbReference type="ARBA" id="ARBA00004374"/>
    </source>
</evidence>
<dbReference type="GO" id="GO:0005654">
    <property type="term" value="C:nucleoplasm"/>
    <property type="evidence" value="ECO:0007669"/>
    <property type="project" value="Ensembl"/>
</dbReference>
<dbReference type="InterPro" id="IPR038623">
    <property type="entry name" value="STING_C_sf"/>
</dbReference>
<evidence type="ECO:0000256" key="9">
    <source>
        <dbReference type="ARBA" id="ARBA00022692"/>
    </source>
</evidence>
<dbReference type="GO" id="GO:0015252">
    <property type="term" value="F:proton channel activity"/>
    <property type="evidence" value="ECO:0007669"/>
    <property type="project" value="Ensembl"/>
</dbReference>
<dbReference type="GO" id="GO:0005777">
    <property type="term" value="C:peroxisome"/>
    <property type="evidence" value="ECO:0007669"/>
    <property type="project" value="Ensembl"/>
</dbReference>
<dbReference type="Pfam" id="PF23417">
    <property type="entry name" value="STING_TM"/>
    <property type="match status" value="1"/>
</dbReference>
<evidence type="ECO:0000256" key="8">
    <source>
        <dbReference type="ARBA" id="ARBA00018708"/>
    </source>
</evidence>
<dbReference type="PANTHER" id="PTHR34339">
    <property type="entry name" value="STIMULATOR OF INTERFERON GENES PROTEIN"/>
    <property type="match status" value="1"/>
</dbReference>